<dbReference type="AlphaFoldDB" id="A0A835DGV6"/>
<dbReference type="OrthoDB" id="45963at2759"/>
<name>A0A835DGV6_TETSI</name>
<feature type="region of interest" description="Disordered" evidence="1">
    <location>
        <begin position="29"/>
        <end position="49"/>
    </location>
</feature>
<sequence>MAITKESTPPPVIGKAGRYTVFLTPPAIPKPSETVSESPKIQSPKKVVLPPVQPPPQRFDKLSGVNPSSNSSVLGFFWNAVAKVQNAHSSLDECLADWLGLNHSKYQWALDDYYENKGMAFARIALLCEEFAYILMPCLFHASRNKCEEMKEVVEFKDKEERTPLGIFGNYDEIELYQNAIGIMEAALPDMELES</sequence>
<evidence type="ECO:0000313" key="2">
    <source>
        <dbReference type="EMBL" id="KAF8400277.1"/>
    </source>
</evidence>
<comment type="caution">
    <text evidence="2">The sequence shown here is derived from an EMBL/GenBank/DDBJ whole genome shotgun (WGS) entry which is preliminary data.</text>
</comment>
<protein>
    <submittedName>
        <fullName evidence="2">Uncharacterized protein</fullName>
    </submittedName>
</protein>
<dbReference type="PANTHER" id="PTHR37376">
    <property type="entry name" value="EXPRESSED PROTEIN"/>
    <property type="match status" value="1"/>
</dbReference>
<dbReference type="PANTHER" id="PTHR37376:SF1">
    <property type="entry name" value="EXPRESSED PROTEIN"/>
    <property type="match status" value="1"/>
</dbReference>
<dbReference type="EMBL" id="JABCRI010000009">
    <property type="protein sequence ID" value="KAF8400277.1"/>
    <property type="molecule type" value="Genomic_DNA"/>
</dbReference>
<proteinExistence type="predicted"/>
<evidence type="ECO:0000256" key="1">
    <source>
        <dbReference type="SAM" id="MobiDB-lite"/>
    </source>
</evidence>
<gene>
    <name evidence="2" type="ORF">HHK36_013574</name>
</gene>
<dbReference type="Proteomes" id="UP000655225">
    <property type="component" value="Unassembled WGS sequence"/>
</dbReference>
<keyword evidence="3" id="KW-1185">Reference proteome</keyword>
<accession>A0A835DGV6</accession>
<organism evidence="2 3">
    <name type="scientific">Tetracentron sinense</name>
    <name type="common">Spur-leaf</name>
    <dbReference type="NCBI Taxonomy" id="13715"/>
    <lineage>
        <taxon>Eukaryota</taxon>
        <taxon>Viridiplantae</taxon>
        <taxon>Streptophyta</taxon>
        <taxon>Embryophyta</taxon>
        <taxon>Tracheophyta</taxon>
        <taxon>Spermatophyta</taxon>
        <taxon>Magnoliopsida</taxon>
        <taxon>Trochodendrales</taxon>
        <taxon>Trochodendraceae</taxon>
        <taxon>Tetracentron</taxon>
    </lineage>
</organism>
<evidence type="ECO:0000313" key="3">
    <source>
        <dbReference type="Proteomes" id="UP000655225"/>
    </source>
</evidence>
<reference evidence="2 3" key="1">
    <citation type="submission" date="2020-04" db="EMBL/GenBank/DDBJ databases">
        <title>Plant Genome Project.</title>
        <authorList>
            <person name="Zhang R.-G."/>
        </authorList>
    </citation>
    <scope>NUCLEOTIDE SEQUENCE [LARGE SCALE GENOMIC DNA]</scope>
    <source>
        <strain evidence="2">YNK0</strain>
        <tissue evidence="2">Leaf</tissue>
    </source>
</reference>